<evidence type="ECO:0000313" key="8">
    <source>
        <dbReference type="Proteomes" id="UP000230790"/>
    </source>
</evidence>
<protein>
    <submittedName>
        <fullName evidence="7">Malate:quinone oxidoreductase</fullName>
    </submittedName>
</protein>
<keyword evidence="4" id="KW-0560">Oxidoreductase</keyword>
<evidence type="ECO:0000256" key="4">
    <source>
        <dbReference type="ARBA" id="ARBA00023002"/>
    </source>
</evidence>
<evidence type="ECO:0000256" key="2">
    <source>
        <dbReference type="ARBA" id="ARBA00022630"/>
    </source>
</evidence>
<dbReference type="Proteomes" id="UP000230790">
    <property type="component" value="Unassembled WGS sequence"/>
</dbReference>
<dbReference type="InterPro" id="IPR006076">
    <property type="entry name" value="FAD-dep_OxRdtase"/>
</dbReference>
<gene>
    <name evidence="7" type="ORF">CUN48_13650</name>
</gene>
<dbReference type="AlphaFoldDB" id="A0A2M8Q9J3"/>
<dbReference type="Pfam" id="PF01266">
    <property type="entry name" value="DAO"/>
    <property type="match status" value="1"/>
</dbReference>
<name>A0A2M8Q9J3_9CHLR</name>
<dbReference type="PANTHER" id="PTHR43104:SF2">
    <property type="entry name" value="L-2-HYDROXYGLUTARATE DEHYDROGENASE, MITOCHONDRIAL"/>
    <property type="match status" value="1"/>
</dbReference>
<evidence type="ECO:0000259" key="6">
    <source>
        <dbReference type="Pfam" id="PF01266"/>
    </source>
</evidence>
<keyword evidence="2" id="KW-0285">Flavoprotein</keyword>
<feature type="non-terminal residue" evidence="7">
    <location>
        <position position="1"/>
    </location>
</feature>
<reference evidence="7 8" key="1">
    <citation type="submission" date="2017-11" db="EMBL/GenBank/DDBJ databases">
        <title>Evolution of Phototrophy in the Chloroflexi Phylum Driven by Horizontal Gene Transfer.</title>
        <authorList>
            <person name="Ward L.M."/>
            <person name="Hemp J."/>
            <person name="Shih P.M."/>
            <person name="Mcglynn S.E."/>
            <person name="Fischer W."/>
        </authorList>
    </citation>
    <scope>NUCLEOTIDE SEQUENCE [LARGE SCALE GENOMIC DNA]</scope>
    <source>
        <strain evidence="7">JP3_7</strain>
    </source>
</reference>
<evidence type="ECO:0000256" key="1">
    <source>
        <dbReference type="ARBA" id="ARBA00001974"/>
    </source>
</evidence>
<evidence type="ECO:0000313" key="7">
    <source>
        <dbReference type="EMBL" id="PJF46467.1"/>
    </source>
</evidence>
<accession>A0A2M8Q9J3</accession>
<feature type="domain" description="FAD dependent oxidoreductase" evidence="6">
    <location>
        <begin position="4"/>
        <end position="335"/>
    </location>
</feature>
<dbReference type="Gene3D" id="3.50.50.60">
    <property type="entry name" value="FAD/NAD(P)-binding domain"/>
    <property type="match status" value="1"/>
</dbReference>
<dbReference type="GO" id="GO:0047545">
    <property type="term" value="F:(S)-2-hydroxyglutarate dehydrogenase activity"/>
    <property type="evidence" value="ECO:0007669"/>
    <property type="project" value="TreeGrafter"/>
</dbReference>
<dbReference type="EMBL" id="PGTN01000190">
    <property type="protein sequence ID" value="PJF46467.1"/>
    <property type="molecule type" value="Genomic_DNA"/>
</dbReference>
<keyword evidence="3" id="KW-0274">FAD</keyword>
<dbReference type="GO" id="GO:0005737">
    <property type="term" value="C:cytoplasm"/>
    <property type="evidence" value="ECO:0007669"/>
    <property type="project" value="TreeGrafter"/>
</dbReference>
<sequence>NSAASQNSQTLHSGDIETNYSLEQAERVKRAADMVLRYVAATAETGILHTMPKMVLAVGEAEVERLRARYLMLRALFPAMRWLGARGVAQMEPEVGRPDGRLRQEPLAALALPASPCAVDFAALAYSFLRQAARYCRRFTLKLRCPVRQIERSDAAWRLQLDGAALYADCVAVCAGAYSLGFAHRLDLGQAFSLLPVAGSFFYAPRRVRGKVYTLQSERLPFAAVHADPDILWPDRMRLGPTALILPLLERRRWRSLFDYLRLIGWDATLLRTLAHLMRERELRRYALRNLLYEVPGLRTHAFVHEAAKILPGLRASELRPARGCGGLRPQLIDKRAQRLYFGPAWIGGEGISFQVTPSPGASSCLAQAVEEAGRITAYLGRGIRREALVTDLGTHA</sequence>
<dbReference type="InterPro" id="IPR036188">
    <property type="entry name" value="FAD/NAD-bd_sf"/>
</dbReference>
<dbReference type="PANTHER" id="PTHR43104">
    <property type="entry name" value="L-2-HYDROXYGLUTARATE DEHYDROGENASE, MITOCHONDRIAL"/>
    <property type="match status" value="1"/>
</dbReference>
<comment type="similarity">
    <text evidence="5">Belongs to the L2HGDH family.</text>
</comment>
<comment type="cofactor">
    <cofactor evidence="1">
        <name>FAD</name>
        <dbReference type="ChEBI" id="CHEBI:57692"/>
    </cofactor>
</comment>
<evidence type="ECO:0000256" key="3">
    <source>
        <dbReference type="ARBA" id="ARBA00022827"/>
    </source>
</evidence>
<evidence type="ECO:0000256" key="5">
    <source>
        <dbReference type="ARBA" id="ARBA00037941"/>
    </source>
</evidence>
<organism evidence="7 8">
    <name type="scientific">Candidatus Thermofonsia Clade 3 bacterium</name>
    <dbReference type="NCBI Taxonomy" id="2364212"/>
    <lineage>
        <taxon>Bacteria</taxon>
        <taxon>Bacillati</taxon>
        <taxon>Chloroflexota</taxon>
        <taxon>Candidatus Thermofontia</taxon>
        <taxon>Candidatus Thermofonsia Clade 3</taxon>
    </lineage>
</organism>
<dbReference type="SUPFAM" id="SSF51905">
    <property type="entry name" value="FAD/NAD(P)-binding domain"/>
    <property type="match status" value="1"/>
</dbReference>
<dbReference type="Gene3D" id="3.30.9.10">
    <property type="entry name" value="D-Amino Acid Oxidase, subunit A, domain 2"/>
    <property type="match status" value="1"/>
</dbReference>
<proteinExistence type="inferred from homology"/>
<comment type="caution">
    <text evidence="7">The sequence shown here is derived from an EMBL/GenBank/DDBJ whole genome shotgun (WGS) entry which is preliminary data.</text>
</comment>